<feature type="transmembrane region" description="Helical" evidence="7">
    <location>
        <begin position="322"/>
        <end position="339"/>
    </location>
</feature>
<keyword evidence="3 7" id="KW-0812">Transmembrane</keyword>
<dbReference type="AlphaFoldDB" id="A0AAP0CHJ6"/>
<dbReference type="Gene3D" id="1.20.1250.20">
    <property type="entry name" value="MFS general substrate transporter like domains"/>
    <property type="match status" value="1"/>
</dbReference>
<dbReference type="InterPro" id="IPR018456">
    <property type="entry name" value="PTR2_symporter_CS"/>
</dbReference>
<feature type="transmembrane region" description="Helical" evidence="7">
    <location>
        <begin position="237"/>
        <end position="259"/>
    </location>
</feature>
<dbReference type="Proteomes" id="UP001408789">
    <property type="component" value="Unassembled WGS sequence"/>
</dbReference>
<comment type="subcellular location">
    <subcellularLocation>
        <location evidence="1">Membrane</location>
        <topology evidence="1">Multi-pass membrane protein</topology>
    </subcellularLocation>
</comment>
<evidence type="ECO:0000313" key="9">
    <source>
        <dbReference type="Proteomes" id="UP001408789"/>
    </source>
</evidence>
<dbReference type="CDD" id="cd17351">
    <property type="entry name" value="MFS_NPF"/>
    <property type="match status" value="1"/>
</dbReference>
<feature type="transmembrane region" description="Helical" evidence="7">
    <location>
        <begin position="125"/>
        <end position="147"/>
    </location>
</feature>
<feature type="transmembrane region" description="Helical" evidence="7">
    <location>
        <begin position="99"/>
        <end position="118"/>
    </location>
</feature>
<dbReference type="InterPro" id="IPR036259">
    <property type="entry name" value="MFS_trans_sf"/>
</dbReference>
<dbReference type="GO" id="GO:0022857">
    <property type="term" value="F:transmembrane transporter activity"/>
    <property type="evidence" value="ECO:0007669"/>
    <property type="project" value="InterPro"/>
</dbReference>
<keyword evidence="5 7" id="KW-0472">Membrane</keyword>
<dbReference type="PROSITE" id="PS01022">
    <property type="entry name" value="PTR2_1"/>
    <property type="match status" value="1"/>
</dbReference>
<feature type="transmembrane region" description="Helical" evidence="7">
    <location>
        <begin position="404"/>
        <end position="427"/>
    </location>
</feature>
<dbReference type="GO" id="GO:0006857">
    <property type="term" value="P:oligopeptide transport"/>
    <property type="evidence" value="ECO:0007669"/>
    <property type="project" value="InterPro"/>
</dbReference>
<accession>A0AAP0CHJ6</accession>
<evidence type="ECO:0000256" key="5">
    <source>
        <dbReference type="ARBA" id="ARBA00023136"/>
    </source>
</evidence>
<dbReference type="InterPro" id="IPR000109">
    <property type="entry name" value="POT_fam"/>
</dbReference>
<evidence type="ECO:0000256" key="2">
    <source>
        <dbReference type="ARBA" id="ARBA00005982"/>
    </source>
</evidence>
<dbReference type="Pfam" id="PF00854">
    <property type="entry name" value="PTR2"/>
    <property type="match status" value="1"/>
</dbReference>
<feature type="transmembrane region" description="Helical" evidence="7">
    <location>
        <begin position="447"/>
        <end position="468"/>
    </location>
</feature>
<comment type="caution">
    <text evidence="8">The sequence shown here is derived from an EMBL/GenBank/DDBJ whole genome shotgun (WGS) entry which is preliminary data.</text>
</comment>
<keyword evidence="4 7" id="KW-1133">Transmembrane helix</keyword>
<name>A0AAP0CHJ6_9ASTR</name>
<dbReference type="EMBL" id="JBCNJP010000025">
    <property type="protein sequence ID" value="KAK9053842.1"/>
    <property type="molecule type" value="Genomic_DNA"/>
</dbReference>
<feature type="transmembrane region" description="Helical" evidence="7">
    <location>
        <begin position="208"/>
        <end position="231"/>
    </location>
</feature>
<protein>
    <recommendedName>
        <fullName evidence="10">Peptide transporter</fullName>
    </recommendedName>
</protein>
<feature type="transmembrane region" description="Helical" evidence="7">
    <location>
        <begin position="565"/>
        <end position="584"/>
    </location>
</feature>
<dbReference type="PANTHER" id="PTHR11654">
    <property type="entry name" value="OLIGOPEPTIDE TRANSPORTER-RELATED"/>
    <property type="match status" value="1"/>
</dbReference>
<evidence type="ECO:0000256" key="3">
    <source>
        <dbReference type="ARBA" id="ARBA00022692"/>
    </source>
</evidence>
<feature type="transmembrane region" description="Helical" evidence="7">
    <location>
        <begin position="480"/>
        <end position="502"/>
    </location>
</feature>
<sequence length="594" mass="65721">MKYQVLNSSDPNTVFNSDSTFSPSSSTSSMDLVTNGSVDFRGRVANKRKTGGWKASPFIIANEAAERLSAFTVSASLVLYLTNEMKESLPDAATHVSDWVGVTYLLMLLGAFIADAYLGRYLTVVFSSAVYLVGMVLLTVSASVNSLRPPPCTQTSNCQSATRGQSAFLYSALALVALGTGGVKPNVPSFGADQHDENDEKELSYKYTFFNFFFLSIKVGALLGLTVMVYIEQEKGYAWGFGLPTGIMFLSVVILAAGFPRYRYKKPMGSVFTRFIQVIAVSVRNHFEGVQVSPVVKLYEVATEESDILGARKLSHTPQYRLIYIIDLFLVLFLDKAAVMDDPELIDVNDRWKLCTVTQVEELKTFLRVFPVWASTIALSLCLAQQSTFFLAQSKIMDRHLGPNFVIPPGSMQVFAVINAFVTVPIYEKFIVPIVQRKTNHHRGLTSLQRMGLGLFISIFAAGSAAAIEHMRRTHSDPQGLSVFWLVPQFFILGGAESFTYVGQLEFFYDEATDGMKSVCGALFLSEIGIGSWVNSALVKIVERATGSGKNGWLRDDLNESKLDYYYAILAVISAVNLLVYVWVARRYKGRYQG</sequence>
<feature type="transmembrane region" description="Helical" evidence="7">
    <location>
        <begin position="372"/>
        <end position="392"/>
    </location>
</feature>
<evidence type="ECO:0000256" key="6">
    <source>
        <dbReference type="ARBA" id="ARBA00044504"/>
    </source>
</evidence>
<gene>
    <name evidence="8" type="ORF">SSX86_024917</name>
</gene>
<evidence type="ECO:0000256" key="7">
    <source>
        <dbReference type="SAM" id="Phobius"/>
    </source>
</evidence>
<reference evidence="8 9" key="1">
    <citation type="submission" date="2024-04" db="EMBL/GenBank/DDBJ databases">
        <title>The reference genome of an endangered Asteraceae, Deinandra increscens subsp. villosa, native to the Central Coast of California.</title>
        <authorList>
            <person name="Guilliams M."/>
            <person name="Hasenstab-Lehman K."/>
            <person name="Meyer R."/>
            <person name="Mcevoy S."/>
        </authorList>
    </citation>
    <scope>NUCLEOTIDE SEQUENCE [LARGE SCALE GENOMIC DNA]</scope>
    <source>
        <tissue evidence="8">Leaf</tissue>
    </source>
</reference>
<evidence type="ECO:0000256" key="1">
    <source>
        <dbReference type="ARBA" id="ARBA00004141"/>
    </source>
</evidence>
<comment type="similarity">
    <text evidence="6">Belongs to the major facilitator superfamily. Phosphate:H(+) symporter (TC 2.A.1.9) family.</text>
</comment>
<evidence type="ECO:0008006" key="10">
    <source>
        <dbReference type="Google" id="ProtNLM"/>
    </source>
</evidence>
<comment type="similarity">
    <text evidence="2">Belongs to the major facilitator superfamily. Proton-dependent oligopeptide transporter (POT/PTR) (TC 2.A.17) family.</text>
</comment>
<evidence type="ECO:0000256" key="4">
    <source>
        <dbReference type="ARBA" id="ARBA00022989"/>
    </source>
</evidence>
<keyword evidence="9" id="KW-1185">Reference proteome</keyword>
<evidence type="ECO:0000313" key="8">
    <source>
        <dbReference type="EMBL" id="KAK9053842.1"/>
    </source>
</evidence>
<dbReference type="SUPFAM" id="SSF103473">
    <property type="entry name" value="MFS general substrate transporter"/>
    <property type="match status" value="1"/>
</dbReference>
<dbReference type="GO" id="GO:0016020">
    <property type="term" value="C:membrane"/>
    <property type="evidence" value="ECO:0007669"/>
    <property type="project" value="UniProtKB-SubCell"/>
</dbReference>
<proteinExistence type="inferred from homology"/>
<organism evidence="8 9">
    <name type="scientific">Deinandra increscens subsp. villosa</name>
    <dbReference type="NCBI Taxonomy" id="3103831"/>
    <lineage>
        <taxon>Eukaryota</taxon>
        <taxon>Viridiplantae</taxon>
        <taxon>Streptophyta</taxon>
        <taxon>Embryophyta</taxon>
        <taxon>Tracheophyta</taxon>
        <taxon>Spermatophyta</taxon>
        <taxon>Magnoliopsida</taxon>
        <taxon>eudicotyledons</taxon>
        <taxon>Gunneridae</taxon>
        <taxon>Pentapetalae</taxon>
        <taxon>asterids</taxon>
        <taxon>campanulids</taxon>
        <taxon>Asterales</taxon>
        <taxon>Asteraceae</taxon>
        <taxon>Asteroideae</taxon>
        <taxon>Heliantheae alliance</taxon>
        <taxon>Madieae</taxon>
        <taxon>Madiinae</taxon>
        <taxon>Deinandra</taxon>
    </lineage>
</organism>